<keyword evidence="2" id="KW-0229">DNA integration</keyword>
<feature type="region of interest" description="Disordered" evidence="5">
    <location>
        <begin position="402"/>
        <end position="424"/>
    </location>
</feature>
<dbReference type="InterPro" id="IPR050808">
    <property type="entry name" value="Phage_Integrase"/>
</dbReference>
<dbReference type="PANTHER" id="PTHR30629">
    <property type="entry name" value="PROPHAGE INTEGRASE"/>
    <property type="match status" value="1"/>
</dbReference>
<feature type="compositionally biased region" description="Polar residues" evidence="5">
    <location>
        <begin position="402"/>
        <end position="411"/>
    </location>
</feature>
<dbReference type="EMBL" id="JAJVKT010000020">
    <property type="protein sequence ID" value="MCE7510126.1"/>
    <property type="molecule type" value="Genomic_DNA"/>
</dbReference>
<dbReference type="InterPro" id="IPR010998">
    <property type="entry name" value="Integrase_recombinase_N"/>
</dbReference>
<accession>A0A9Q3W791</accession>
<dbReference type="Pfam" id="PF00589">
    <property type="entry name" value="Phage_integrase"/>
    <property type="match status" value="1"/>
</dbReference>
<dbReference type="CDD" id="cd00801">
    <property type="entry name" value="INT_P4_C"/>
    <property type="match status" value="1"/>
</dbReference>
<gene>
    <name evidence="7" type="ORF">LZG35_15925</name>
</gene>
<protein>
    <submittedName>
        <fullName evidence="7">Integrase arm-type DNA-binding domain-containing protein</fullName>
    </submittedName>
</protein>
<feature type="compositionally biased region" description="Basic residues" evidence="5">
    <location>
        <begin position="412"/>
        <end position="424"/>
    </location>
</feature>
<dbReference type="RefSeq" id="WP_082439339.1">
    <property type="nucleotide sequence ID" value="NZ_CP102389.1"/>
</dbReference>
<evidence type="ECO:0000256" key="4">
    <source>
        <dbReference type="ARBA" id="ARBA00023172"/>
    </source>
</evidence>
<organism evidence="7 8">
    <name type="scientific">Alloalcanivorax xenomutans</name>
    <dbReference type="NCBI Taxonomy" id="1094342"/>
    <lineage>
        <taxon>Bacteria</taxon>
        <taxon>Pseudomonadati</taxon>
        <taxon>Pseudomonadota</taxon>
        <taxon>Gammaproteobacteria</taxon>
        <taxon>Oceanospirillales</taxon>
        <taxon>Alcanivoracaceae</taxon>
        <taxon>Alloalcanivorax</taxon>
    </lineage>
</organism>
<dbReference type="InterPro" id="IPR053876">
    <property type="entry name" value="Phage_int_M"/>
</dbReference>
<dbReference type="SUPFAM" id="SSF56349">
    <property type="entry name" value="DNA breaking-rejoining enzymes"/>
    <property type="match status" value="1"/>
</dbReference>
<keyword evidence="8" id="KW-1185">Reference proteome</keyword>
<keyword evidence="3 7" id="KW-0238">DNA-binding</keyword>
<proteinExistence type="inferred from homology"/>
<dbReference type="InterPro" id="IPR025166">
    <property type="entry name" value="Integrase_DNA_bind_dom"/>
</dbReference>
<sequence>MPKDLLTELKVRAAKPESRSYKLSDGGGLFLLVKPNGSKLWRWKYRIDGKENLYAIGPYPDVGLSDARTERDSARQLVKQGIHPSHDRQEIKRRNIETLEERKRAMESSFAKVSAAYLAEVKASYKPGSYRAKESRIRKYLAPKLAEIPISEIGVKEIRPVLEACKAHGAWAGIHVKGDLNAIFEYAIVRGLADANPIPTLRGLLKIPPSQSKAVLTAEQTRAFYRELRAYRGYPETALCLRLIALTACRPGEAADAEWNEFDFEEQVWRRPGEKMKAGRDHVCPLSDQAIQVIEDLRPITEGGRYLFPHRSGKGFTTPNRLSYAMRDMNLGPRTTPHCWRTTFSTWANEQGFRPDAIERQLAHVESNKVRATYNKAILLSQRREMMQAWADYLSAAEEAAVNTSESASKPTSKKIGARARRAG</sequence>
<name>A0A9Q3W791_9GAMM</name>
<dbReference type="Gene3D" id="1.10.150.130">
    <property type="match status" value="1"/>
</dbReference>
<keyword evidence="4" id="KW-0233">DNA recombination</keyword>
<dbReference type="Gene3D" id="3.30.160.390">
    <property type="entry name" value="Integrase, DNA-binding domain"/>
    <property type="match status" value="1"/>
</dbReference>
<dbReference type="Gene3D" id="1.10.443.10">
    <property type="entry name" value="Intergrase catalytic core"/>
    <property type="match status" value="1"/>
</dbReference>
<evidence type="ECO:0000313" key="8">
    <source>
        <dbReference type="Proteomes" id="UP001107961"/>
    </source>
</evidence>
<dbReference type="GO" id="GO:0006310">
    <property type="term" value="P:DNA recombination"/>
    <property type="evidence" value="ECO:0007669"/>
    <property type="project" value="UniProtKB-KW"/>
</dbReference>
<comment type="caution">
    <text evidence="7">The sequence shown here is derived from an EMBL/GenBank/DDBJ whole genome shotgun (WGS) entry which is preliminary data.</text>
</comment>
<feature type="domain" description="Tyr recombinase" evidence="6">
    <location>
        <begin position="211"/>
        <end position="387"/>
    </location>
</feature>
<dbReference type="InterPro" id="IPR013762">
    <property type="entry name" value="Integrase-like_cat_sf"/>
</dbReference>
<dbReference type="InterPro" id="IPR038488">
    <property type="entry name" value="Integrase_DNA-bd_sf"/>
</dbReference>
<evidence type="ECO:0000259" key="6">
    <source>
        <dbReference type="PROSITE" id="PS51898"/>
    </source>
</evidence>
<dbReference type="Pfam" id="PF22022">
    <property type="entry name" value="Phage_int_M"/>
    <property type="match status" value="1"/>
</dbReference>
<reference evidence="7" key="1">
    <citation type="submission" date="2022-01" db="EMBL/GenBank/DDBJ databases">
        <authorList>
            <person name="Karlyshev A.V."/>
            <person name="Jaspars M."/>
        </authorList>
    </citation>
    <scope>NUCLEOTIDE SEQUENCE</scope>
    <source>
        <strain evidence="7">AGSA3-2</strain>
    </source>
</reference>
<dbReference type="Pfam" id="PF13356">
    <property type="entry name" value="Arm-DNA-bind_3"/>
    <property type="match status" value="1"/>
</dbReference>
<evidence type="ECO:0000256" key="3">
    <source>
        <dbReference type="ARBA" id="ARBA00023125"/>
    </source>
</evidence>
<evidence type="ECO:0000313" key="7">
    <source>
        <dbReference type="EMBL" id="MCE7510126.1"/>
    </source>
</evidence>
<dbReference type="GO" id="GO:0015074">
    <property type="term" value="P:DNA integration"/>
    <property type="evidence" value="ECO:0007669"/>
    <property type="project" value="UniProtKB-KW"/>
</dbReference>
<dbReference type="AlphaFoldDB" id="A0A9Q3W791"/>
<dbReference type="InterPro" id="IPR002104">
    <property type="entry name" value="Integrase_catalytic"/>
</dbReference>
<evidence type="ECO:0000256" key="1">
    <source>
        <dbReference type="ARBA" id="ARBA00008857"/>
    </source>
</evidence>
<dbReference type="Proteomes" id="UP001107961">
    <property type="component" value="Unassembled WGS sequence"/>
</dbReference>
<evidence type="ECO:0000256" key="2">
    <source>
        <dbReference type="ARBA" id="ARBA00022908"/>
    </source>
</evidence>
<dbReference type="GO" id="GO:0003677">
    <property type="term" value="F:DNA binding"/>
    <property type="evidence" value="ECO:0007669"/>
    <property type="project" value="UniProtKB-KW"/>
</dbReference>
<dbReference type="PROSITE" id="PS51898">
    <property type="entry name" value="TYR_RECOMBINASE"/>
    <property type="match status" value="1"/>
</dbReference>
<dbReference type="PANTHER" id="PTHR30629:SF2">
    <property type="entry name" value="PROPHAGE INTEGRASE INTS-RELATED"/>
    <property type="match status" value="1"/>
</dbReference>
<evidence type="ECO:0000256" key="5">
    <source>
        <dbReference type="SAM" id="MobiDB-lite"/>
    </source>
</evidence>
<dbReference type="InterPro" id="IPR011010">
    <property type="entry name" value="DNA_brk_join_enz"/>
</dbReference>
<comment type="similarity">
    <text evidence="1">Belongs to the 'phage' integrase family.</text>
</comment>